<evidence type="ECO:0000313" key="2">
    <source>
        <dbReference type="Proteomes" id="UP000087171"/>
    </source>
</evidence>
<dbReference type="GO" id="GO:0003676">
    <property type="term" value="F:nucleic acid binding"/>
    <property type="evidence" value="ECO:0007669"/>
    <property type="project" value="InterPro"/>
</dbReference>
<feature type="domain" description="Integrase catalytic" evidence="1">
    <location>
        <begin position="61"/>
        <end position="123"/>
    </location>
</feature>
<dbReference type="Gene3D" id="3.30.420.10">
    <property type="entry name" value="Ribonuclease H-like superfamily/Ribonuclease H"/>
    <property type="match status" value="1"/>
</dbReference>
<dbReference type="PANTHER" id="PTHR37984:SF5">
    <property type="entry name" value="PROTEIN NYNRIN-LIKE"/>
    <property type="match status" value="1"/>
</dbReference>
<dbReference type="RefSeq" id="XP_012575530.1">
    <property type="nucleotide sequence ID" value="XM_012720076.1"/>
</dbReference>
<dbReference type="OrthoDB" id="1713704at2759"/>
<evidence type="ECO:0000259" key="1">
    <source>
        <dbReference type="PROSITE" id="PS50994"/>
    </source>
</evidence>
<dbReference type="Pfam" id="PF00665">
    <property type="entry name" value="rve"/>
    <property type="match status" value="1"/>
</dbReference>
<reference evidence="3" key="1">
    <citation type="submission" date="2025-08" db="UniProtKB">
        <authorList>
            <consortium name="RefSeq"/>
        </authorList>
    </citation>
    <scope>IDENTIFICATION</scope>
    <source>
        <tissue evidence="3">Etiolated seedlings</tissue>
    </source>
</reference>
<sequence length="165" mass="19304">MLLFQEFDLDIKDKSGAKNLMADHLSKREMDEDPTPIHDDFLDEQQLQLHEWVEAITTRNNDSKVVASFIRSNIFCKFGIPRAMIRDQGLHFCNRTIDALLRKYGVAHKVSIPYHPKTNGQAEEVESCNLEMEKACLETKLQLQQLEELRFEAYENSRIYKEKTK</sequence>
<keyword evidence="2" id="KW-1185">Reference proteome</keyword>
<dbReference type="STRING" id="3827.A0A1S3EI73"/>
<protein>
    <submittedName>
        <fullName evidence="3">Uncharacterized protein LOC105853052</fullName>
    </submittedName>
</protein>
<dbReference type="InterPro" id="IPR001584">
    <property type="entry name" value="Integrase_cat-core"/>
</dbReference>
<dbReference type="InterPro" id="IPR050951">
    <property type="entry name" value="Retrovirus_Pol_polyprotein"/>
</dbReference>
<dbReference type="InterPro" id="IPR012337">
    <property type="entry name" value="RNaseH-like_sf"/>
</dbReference>
<dbReference type="SUPFAM" id="SSF53098">
    <property type="entry name" value="Ribonuclease H-like"/>
    <property type="match status" value="1"/>
</dbReference>
<dbReference type="PROSITE" id="PS50994">
    <property type="entry name" value="INTEGRASE"/>
    <property type="match status" value="1"/>
</dbReference>
<organism evidence="2 3">
    <name type="scientific">Cicer arietinum</name>
    <name type="common">Chickpea</name>
    <name type="synonym">Garbanzo</name>
    <dbReference type="NCBI Taxonomy" id="3827"/>
    <lineage>
        <taxon>Eukaryota</taxon>
        <taxon>Viridiplantae</taxon>
        <taxon>Streptophyta</taxon>
        <taxon>Embryophyta</taxon>
        <taxon>Tracheophyta</taxon>
        <taxon>Spermatophyta</taxon>
        <taxon>Magnoliopsida</taxon>
        <taxon>eudicotyledons</taxon>
        <taxon>Gunneridae</taxon>
        <taxon>Pentapetalae</taxon>
        <taxon>rosids</taxon>
        <taxon>fabids</taxon>
        <taxon>Fabales</taxon>
        <taxon>Fabaceae</taxon>
        <taxon>Papilionoideae</taxon>
        <taxon>50 kb inversion clade</taxon>
        <taxon>NPAAA clade</taxon>
        <taxon>Hologalegina</taxon>
        <taxon>IRL clade</taxon>
        <taxon>Cicereae</taxon>
        <taxon>Cicer</taxon>
    </lineage>
</organism>
<name>A0A1S3EI73_CICAR</name>
<dbReference type="InterPro" id="IPR036397">
    <property type="entry name" value="RNaseH_sf"/>
</dbReference>
<evidence type="ECO:0000313" key="3">
    <source>
        <dbReference type="RefSeq" id="XP_012575530.1"/>
    </source>
</evidence>
<gene>
    <name evidence="3" type="primary">LOC105853052</name>
</gene>
<dbReference type="AlphaFoldDB" id="A0A1S3EI73"/>
<dbReference type="GO" id="GO:0015074">
    <property type="term" value="P:DNA integration"/>
    <property type="evidence" value="ECO:0007669"/>
    <property type="project" value="InterPro"/>
</dbReference>
<dbReference type="Proteomes" id="UP000087171">
    <property type="component" value="Unplaced"/>
</dbReference>
<dbReference type="PANTHER" id="PTHR37984">
    <property type="entry name" value="PROTEIN CBG26694"/>
    <property type="match status" value="1"/>
</dbReference>
<accession>A0A1S3EI73</accession>
<proteinExistence type="predicted"/>